<dbReference type="InterPro" id="IPR011009">
    <property type="entry name" value="Kinase-like_dom_sf"/>
</dbReference>
<dbReference type="HOGENOM" id="CLU_019189_0_0_1"/>
<name>A0A0C3F5A3_PILCF</name>
<dbReference type="OrthoDB" id="2831558at2759"/>
<dbReference type="EMBL" id="KN833007">
    <property type="protein sequence ID" value="KIM79880.1"/>
    <property type="molecule type" value="Genomic_DNA"/>
</dbReference>
<comment type="similarity">
    <text evidence="2">Belongs to the AIM9 family.</text>
</comment>
<dbReference type="PANTHER" id="PTHR36091:SF1">
    <property type="entry name" value="ALTERED INHERITANCE OF MITOCHONDRIA PROTEIN 9, MITOCHONDRIAL"/>
    <property type="match status" value="1"/>
</dbReference>
<evidence type="ECO:0000256" key="5">
    <source>
        <dbReference type="ARBA" id="ARBA00023128"/>
    </source>
</evidence>
<organism evidence="8 9">
    <name type="scientific">Piloderma croceum (strain F 1598)</name>
    <dbReference type="NCBI Taxonomy" id="765440"/>
    <lineage>
        <taxon>Eukaryota</taxon>
        <taxon>Fungi</taxon>
        <taxon>Dikarya</taxon>
        <taxon>Basidiomycota</taxon>
        <taxon>Agaricomycotina</taxon>
        <taxon>Agaricomycetes</taxon>
        <taxon>Agaricomycetidae</taxon>
        <taxon>Atheliales</taxon>
        <taxon>Atheliaceae</taxon>
        <taxon>Piloderma</taxon>
    </lineage>
</organism>
<evidence type="ECO:0000256" key="6">
    <source>
        <dbReference type="ARBA" id="ARBA00031849"/>
    </source>
</evidence>
<feature type="domain" description="Aminoglycoside phosphotransferase" evidence="7">
    <location>
        <begin position="86"/>
        <end position="348"/>
    </location>
</feature>
<keyword evidence="9" id="KW-1185">Reference proteome</keyword>
<dbReference type="Gene3D" id="3.90.1200.10">
    <property type="match status" value="1"/>
</dbReference>
<dbReference type="AlphaFoldDB" id="A0A0C3F5A3"/>
<dbReference type="InParanoid" id="A0A0C3F5A3"/>
<dbReference type="STRING" id="765440.A0A0C3F5A3"/>
<dbReference type="GO" id="GO:0005739">
    <property type="term" value="C:mitochondrion"/>
    <property type="evidence" value="ECO:0007669"/>
    <property type="project" value="UniProtKB-SubCell"/>
</dbReference>
<proteinExistence type="inferred from homology"/>
<dbReference type="InterPro" id="IPR002575">
    <property type="entry name" value="Aminoglycoside_PTrfase"/>
</dbReference>
<dbReference type="Proteomes" id="UP000054166">
    <property type="component" value="Unassembled WGS sequence"/>
</dbReference>
<evidence type="ECO:0000256" key="2">
    <source>
        <dbReference type="ARBA" id="ARBA00005543"/>
    </source>
</evidence>
<dbReference type="InterPro" id="IPR051035">
    <property type="entry name" value="Mito_inheritance_9"/>
</dbReference>
<dbReference type="SUPFAM" id="SSF56112">
    <property type="entry name" value="Protein kinase-like (PK-like)"/>
    <property type="match status" value="1"/>
</dbReference>
<gene>
    <name evidence="8" type="ORF">PILCRDRAFT_10053</name>
</gene>
<sequence length="372" mass="42056">MDLMSQHVALAQRAAIHTQLPDHESFFRYNSGRWLYNESEQLAARYVRFNVDALQRVAANAAGATRCVSMVKSNEGCFNKIFSLQFDNGSELIAKIPYPLVTPHHLCTASEVATMEYARTVLGLPVPKVLDWSAQAHGTDVGVEYILMEKIEGVELRRRYKNLRSEGVELLNQVNGMERAFVSRRFSQIGSLYYKEDVEPKLQARRLYADGEDDDDASERFRIGPCVDWGMWRGKRAAVELDRGPWPDALSFIRATVNIQQAWLKRFAPAQSTNDVVARSSLDDSPETHIRLLDQFLAIAPHILPPEIISFPVLWHTDLHAGNIMIKPEGTPDVVAIIDWQGMGVAPLFMQSVFAKFVRYTGDDHIRTSKPI</sequence>
<evidence type="ECO:0000313" key="9">
    <source>
        <dbReference type="Proteomes" id="UP000054166"/>
    </source>
</evidence>
<accession>A0A0C3F5A3</accession>
<reference evidence="9" key="2">
    <citation type="submission" date="2015-01" db="EMBL/GenBank/DDBJ databases">
        <title>Evolutionary Origins and Diversification of the Mycorrhizal Mutualists.</title>
        <authorList>
            <consortium name="DOE Joint Genome Institute"/>
            <consortium name="Mycorrhizal Genomics Consortium"/>
            <person name="Kohler A."/>
            <person name="Kuo A."/>
            <person name="Nagy L.G."/>
            <person name="Floudas D."/>
            <person name="Copeland A."/>
            <person name="Barry K.W."/>
            <person name="Cichocki N."/>
            <person name="Veneault-Fourrey C."/>
            <person name="LaButti K."/>
            <person name="Lindquist E.A."/>
            <person name="Lipzen A."/>
            <person name="Lundell T."/>
            <person name="Morin E."/>
            <person name="Murat C."/>
            <person name="Riley R."/>
            <person name="Ohm R."/>
            <person name="Sun H."/>
            <person name="Tunlid A."/>
            <person name="Henrissat B."/>
            <person name="Grigoriev I.V."/>
            <person name="Hibbett D.S."/>
            <person name="Martin F."/>
        </authorList>
    </citation>
    <scope>NUCLEOTIDE SEQUENCE [LARGE SCALE GENOMIC DNA]</scope>
    <source>
        <strain evidence="9">F 1598</strain>
    </source>
</reference>
<evidence type="ECO:0000313" key="8">
    <source>
        <dbReference type="EMBL" id="KIM79880.1"/>
    </source>
</evidence>
<dbReference type="PANTHER" id="PTHR36091">
    <property type="entry name" value="ALTERED INHERITANCE OF MITOCHONDRIA PROTEIN 9, MITOCHONDRIAL"/>
    <property type="match status" value="1"/>
</dbReference>
<keyword evidence="4" id="KW-0809">Transit peptide</keyword>
<comment type="subcellular location">
    <subcellularLocation>
        <location evidence="1">Mitochondrion</location>
    </subcellularLocation>
</comment>
<evidence type="ECO:0000256" key="3">
    <source>
        <dbReference type="ARBA" id="ARBA00016197"/>
    </source>
</evidence>
<reference evidence="8 9" key="1">
    <citation type="submission" date="2014-04" db="EMBL/GenBank/DDBJ databases">
        <authorList>
            <consortium name="DOE Joint Genome Institute"/>
            <person name="Kuo A."/>
            <person name="Tarkka M."/>
            <person name="Buscot F."/>
            <person name="Kohler A."/>
            <person name="Nagy L.G."/>
            <person name="Floudas D."/>
            <person name="Copeland A."/>
            <person name="Barry K.W."/>
            <person name="Cichocki N."/>
            <person name="Veneault-Fourrey C."/>
            <person name="LaButti K."/>
            <person name="Lindquist E.A."/>
            <person name="Lipzen A."/>
            <person name="Lundell T."/>
            <person name="Morin E."/>
            <person name="Murat C."/>
            <person name="Sun H."/>
            <person name="Tunlid A."/>
            <person name="Henrissat B."/>
            <person name="Grigoriev I.V."/>
            <person name="Hibbett D.S."/>
            <person name="Martin F."/>
            <person name="Nordberg H.P."/>
            <person name="Cantor M.N."/>
            <person name="Hua S.X."/>
        </authorList>
    </citation>
    <scope>NUCLEOTIDE SEQUENCE [LARGE SCALE GENOMIC DNA]</scope>
    <source>
        <strain evidence="8 9">F 1598</strain>
    </source>
</reference>
<evidence type="ECO:0000256" key="1">
    <source>
        <dbReference type="ARBA" id="ARBA00004173"/>
    </source>
</evidence>
<keyword evidence="5" id="KW-0496">Mitochondrion</keyword>
<evidence type="ECO:0000259" key="7">
    <source>
        <dbReference type="Pfam" id="PF01636"/>
    </source>
</evidence>
<dbReference type="Pfam" id="PF01636">
    <property type="entry name" value="APH"/>
    <property type="match status" value="1"/>
</dbReference>
<evidence type="ECO:0000256" key="4">
    <source>
        <dbReference type="ARBA" id="ARBA00022946"/>
    </source>
</evidence>
<protein>
    <recommendedName>
        <fullName evidence="3">Altered inheritance of mitochondria protein 9, mitochondrial</fullName>
    </recommendedName>
    <alternativeName>
        <fullName evidence="6">Found in mitochondrial proteome protein 29</fullName>
    </alternativeName>
</protein>